<evidence type="ECO:0000256" key="1">
    <source>
        <dbReference type="SAM" id="Coils"/>
    </source>
</evidence>
<evidence type="ECO:0000313" key="4">
    <source>
        <dbReference type="Proteomes" id="UP000199648"/>
    </source>
</evidence>
<keyword evidence="2" id="KW-1133">Transmembrane helix</keyword>
<keyword evidence="2" id="KW-0812">Transmembrane</keyword>
<sequence length="136" mass="15648">MEIDNDLLERKAHLYEPRRLPTTYLILVLAAGVAIGNGITALAGYAWLRIEIQLATMEMQKQAEKATARFNLQAEQTRARNLEREHQKAQAELKATPAYQNAYRICEFWRQQAAADDNAFHRQKRAETCAKLNDFQ</sequence>
<proteinExistence type="predicted"/>
<accession>A0A1G5PU96</accession>
<evidence type="ECO:0000313" key="3">
    <source>
        <dbReference type="EMBL" id="SCZ53002.1"/>
    </source>
</evidence>
<evidence type="ECO:0000256" key="2">
    <source>
        <dbReference type="SAM" id="Phobius"/>
    </source>
</evidence>
<organism evidence="3 4">
    <name type="scientific">Thiohalomonas denitrificans</name>
    <dbReference type="NCBI Taxonomy" id="415747"/>
    <lineage>
        <taxon>Bacteria</taxon>
        <taxon>Pseudomonadati</taxon>
        <taxon>Pseudomonadota</taxon>
        <taxon>Gammaproteobacteria</taxon>
        <taxon>Thiohalomonadales</taxon>
        <taxon>Thiohalomonadaceae</taxon>
        <taxon>Thiohalomonas</taxon>
    </lineage>
</organism>
<reference evidence="3 4" key="1">
    <citation type="submission" date="2016-10" db="EMBL/GenBank/DDBJ databases">
        <authorList>
            <person name="de Groot N.N."/>
        </authorList>
    </citation>
    <scope>NUCLEOTIDE SEQUENCE [LARGE SCALE GENOMIC DNA]</scope>
    <source>
        <strain evidence="3 4">HLD2</strain>
    </source>
</reference>
<gene>
    <name evidence="3" type="ORF">SAMN03097708_00848</name>
</gene>
<name>A0A1G5PU96_9GAMM</name>
<dbReference type="Proteomes" id="UP000199648">
    <property type="component" value="Unassembled WGS sequence"/>
</dbReference>
<feature type="coiled-coil region" evidence="1">
    <location>
        <begin position="65"/>
        <end position="92"/>
    </location>
</feature>
<keyword evidence="1" id="KW-0175">Coiled coil</keyword>
<dbReference type="RefSeq" id="WP_092992935.1">
    <property type="nucleotide sequence ID" value="NZ_FMWD01000002.1"/>
</dbReference>
<keyword evidence="4" id="KW-1185">Reference proteome</keyword>
<dbReference type="AlphaFoldDB" id="A0A1G5PU96"/>
<protein>
    <submittedName>
        <fullName evidence="3">Uncharacterized protein</fullName>
    </submittedName>
</protein>
<feature type="transmembrane region" description="Helical" evidence="2">
    <location>
        <begin position="24"/>
        <end position="48"/>
    </location>
</feature>
<dbReference type="EMBL" id="FMWD01000002">
    <property type="protein sequence ID" value="SCZ53002.1"/>
    <property type="molecule type" value="Genomic_DNA"/>
</dbReference>
<keyword evidence="2" id="KW-0472">Membrane</keyword>